<dbReference type="Proteomes" id="UP000077684">
    <property type="component" value="Unassembled WGS sequence"/>
</dbReference>
<feature type="compositionally biased region" description="Low complexity" evidence="3">
    <location>
        <begin position="52"/>
        <end position="131"/>
    </location>
</feature>
<protein>
    <recommendedName>
        <fullName evidence="5">DUF155 domain-containing protein</fullName>
    </recommendedName>
</protein>
<dbReference type="AlphaFoldDB" id="A0A8X7MVA0"/>
<proteinExistence type="inferred from homology"/>
<evidence type="ECO:0000256" key="4">
    <source>
        <dbReference type="SAM" id="Phobius"/>
    </source>
</evidence>
<evidence type="ECO:0000313" key="6">
    <source>
        <dbReference type="EMBL" id="KAE8249816.1"/>
    </source>
</evidence>
<comment type="similarity">
    <text evidence="1">Belongs to the RMD1/sif2 family.</text>
</comment>
<feature type="compositionally biased region" description="Basic and acidic residues" evidence="3">
    <location>
        <begin position="528"/>
        <end position="553"/>
    </location>
</feature>
<feature type="compositionally biased region" description="Basic and acidic residues" evidence="3">
    <location>
        <begin position="462"/>
        <end position="475"/>
    </location>
</feature>
<feature type="compositionally biased region" description="Basic residues" evidence="3">
    <location>
        <begin position="687"/>
        <end position="698"/>
    </location>
</feature>
<feature type="compositionally biased region" description="Acidic residues" evidence="3">
    <location>
        <begin position="230"/>
        <end position="257"/>
    </location>
</feature>
<dbReference type="InterPro" id="IPR051624">
    <property type="entry name" value="RMD1/Sad1-interacting"/>
</dbReference>
<evidence type="ECO:0000259" key="5">
    <source>
        <dbReference type="Pfam" id="PF02582"/>
    </source>
</evidence>
<feature type="region of interest" description="Disordered" evidence="3">
    <location>
        <begin position="445"/>
        <end position="559"/>
    </location>
</feature>
<organism evidence="6 7">
    <name type="scientific">Tilletia controversa</name>
    <name type="common">dwarf bunt fungus</name>
    <dbReference type="NCBI Taxonomy" id="13291"/>
    <lineage>
        <taxon>Eukaryota</taxon>
        <taxon>Fungi</taxon>
        <taxon>Dikarya</taxon>
        <taxon>Basidiomycota</taxon>
        <taxon>Ustilaginomycotina</taxon>
        <taxon>Exobasidiomycetes</taxon>
        <taxon>Tilletiales</taxon>
        <taxon>Tilletiaceae</taxon>
        <taxon>Tilletia</taxon>
    </lineage>
</organism>
<feature type="compositionally biased region" description="Polar residues" evidence="3">
    <location>
        <begin position="141"/>
        <end position="151"/>
    </location>
</feature>
<dbReference type="InterPro" id="IPR003734">
    <property type="entry name" value="DUF155"/>
</dbReference>
<comment type="caution">
    <text evidence="6">The sequence shown here is derived from an EMBL/GenBank/DDBJ whole genome shotgun (WGS) entry which is preliminary data.</text>
</comment>
<feature type="region of interest" description="Disordered" evidence="3">
    <location>
        <begin position="577"/>
        <end position="622"/>
    </location>
</feature>
<name>A0A8X7MVA0_9BASI</name>
<keyword evidence="2" id="KW-0175">Coiled coil</keyword>
<evidence type="ECO:0000256" key="1">
    <source>
        <dbReference type="ARBA" id="ARBA00008306"/>
    </source>
</evidence>
<dbReference type="GO" id="GO:0005739">
    <property type="term" value="C:mitochondrion"/>
    <property type="evidence" value="ECO:0007669"/>
    <property type="project" value="UniProtKB-ARBA"/>
</dbReference>
<dbReference type="PANTHER" id="PTHR16255">
    <property type="entry name" value="REQUIRED FOR MEIOTIC NUCLEAR DIVISION PROTEIN 1 HOMOLOG"/>
    <property type="match status" value="1"/>
</dbReference>
<accession>A0A8X7MVA0</accession>
<evidence type="ECO:0000256" key="3">
    <source>
        <dbReference type="SAM" id="MobiDB-lite"/>
    </source>
</evidence>
<gene>
    <name evidence="6" type="ORF">A4X06_0g3056</name>
</gene>
<feature type="compositionally biased region" description="Basic and acidic residues" evidence="3">
    <location>
        <begin position="500"/>
        <end position="521"/>
    </location>
</feature>
<keyword evidence="7" id="KW-1185">Reference proteome</keyword>
<dbReference type="Pfam" id="PF02582">
    <property type="entry name" value="DUF155"/>
    <property type="match status" value="1"/>
</dbReference>
<dbReference type="EMBL" id="LWDE02000262">
    <property type="protein sequence ID" value="KAE8249816.1"/>
    <property type="molecule type" value="Genomic_DNA"/>
</dbReference>
<feature type="region of interest" description="Disordered" evidence="3">
    <location>
        <begin position="664"/>
        <end position="712"/>
    </location>
</feature>
<keyword evidence="4" id="KW-1133">Transmembrane helix</keyword>
<feature type="region of interest" description="Disordered" evidence="3">
    <location>
        <begin position="45"/>
        <end position="293"/>
    </location>
</feature>
<evidence type="ECO:0000313" key="7">
    <source>
        <dbReference type="Proteomes" id="UP000077684"/>
    </source>
</evidence>
<keyword evidence="4" id="KW-0812">Transmembrane</keyword>
<feature type="compositionally biased region" description="Polar residues" evidence="3">
    <location>
        <begin position="171"/>
        <end position="196"/>
    </location>
</feature>
<reference evidence="6" key="2">
    <citation type="journal article" date="2019" name="IMA Fungus">
        <title>Genome sequencing and comparison of five Tilletia species to identify candidate genes for the detection of regulated species infecting wheat.</title>
        <authorList>
            <person name="Nguyen H.D.T."/>
            <person name="Sultana T."/>
            <person name="Kesanakurti P."/>
            <person name="Hambleton S."/>
        </authorList>
    </citation>
    <scope>NUCLEOTIDE SEQUENCE</scope>
    <source>
        <strain evidence="6">DAOMC 236426</strain>
    </source>
</reference>
<keyword evidence="4" id="KW-0472">Membrane</keyword>
<dbReference type="PANTHER" id="PTHR16255:SF4">
    <property type="entry name" value="SPORULATION PROTEIN RMD8"/>
    <property type="match status" value="1"/>
</dbReference>
<feature type="transmembrane region" description="Helical" evidence="4">
    <location>
        <begin position="930"/>
        <end position="955"/>
    </location>
</feature>
<reference evidence="6" key="1">
    <citation type="submission" date="2016-04" db="EMBL/GenBank/DDBJ databases">
        <authorList>
            <person name="Nguyen H.D."/>
            <person name="Samba Siva P."/>
            <person name="Cullis J."/>
            <person name="Levesque C.A."/>
            <person name="Hambleton S."/>
        </authorList>
    </citation>
    <scope>NUCLEOTIDE SEQUENCE</scope>
    <source>
        <strain evidence="6">DAOMC 236426</strain>
    </source>
</reference>
<feature type="compositionally biased region" description="Low complexity" evidence="3">
    <location>
        <begin position="1"/>
        <end position="12"/>
    </location>
</feature>
<evidence type="ECO:0000256" key="2">
    <source>
        <dbReference type="SAM" id="Coils"/>
    </source>
</evidence>
<feature type="domain" description="DUF155" evidence="5">
    <location>
        <begin position="732"/>
        <end position="905"/>
    </location>
</feature>
<feature type="region of interest" description="Disordered" evidence="3">
    <location>
        <begin position="1"/>
        <end position="33"/>
    </location>
</feature>
<sequence length="992" mass="106654">MSFSNQQSQQQGAGQGASSGDGNPPIKSSIDPLIKDLEGGIIVPGASRPVGPLLKASSQPSSQQALPTVSSSASGAGIGAGAASSSGISSSSSIGRGTAGSVAAPLPSAVSSTGSLLPTGTPPTGLASAAARARQPLLNRTPDTAGSTSSGPARRLLNAEAIPPAVRRLSTAGTNNNVAASASSRFKGTPPRSTRYSLPVRSDKPVRSSKTTGKHIVLPSESQLAPLPHEEEEDSEEGSGDDDEDEDEEEESEEEAGSGDVTVRVETSPTDEKDTIQPAHTSVPETVDHQRSRTNAALRVSLRRTGPTPAPRIAPERSTTLPTLGHTRPLIKQIPNALPPSALKRPTALGTTPVQQPARYAPAHARAPPRYPKSSGPAFHTFERLLPAARVSTPLPRVTSFAIGTALHLPTLIGFLRREHGVKPRLYDECVYVVYVKPLLPGFGRANVRSAPEPRTGSPGGESRRERQMEAREESGYIGSYFAAQKEEEEIDPQGYIEEADSREHEDEAARRRARAQRERDGDEADGAIERNFETETETEAEREKGTGGRSDIETEAEDDSALQRLLIAAPDGLLVDIGEITPDPSKPTTPALEVPPMTDLDESGSATPRMRPTDPFDSPMELDVRTPVAELLGDPILNDGSALLDSPEAPLPLTLPRADSREELGADENGNGGGNGKSKNGSKSGKERRNRKRRGSRKVSMPNLCSHNHDASPNMLTTREISEALQLAELIILPYGVLVMYNFSAIEERQVIEDIVSSGGVRGPLSPEDEETEAFHFCYDPTVPAPRIFNDFFTFRAPNHLLKLSLAHAIAQSTKLSVFEESMQRTLELTSHIPKELANTGELKLKRREALRLTGRLFKLRVDVNLTSNVASVPELFWSHATLKALYDPIRDYLEIDQRVENLNERLAVANDLLEIIHEDIANKAMSNITLIIIILILVACLVACGEISARLILHNRAEVARTSGLWRSASGNTELTRLVKRTATGLVRST</sequence>
<feature type="coiled-coil region" evidence="2">
    <location>
        <begin position="894"/>
        <end position="921"/>
    </location>
</feature>